<name>A0ABU6TPW0_9FABA</name>
<protein>
    <submittedName>
        <fullName evidence="1">Kinesin-like protein KIN-5D</fullName>
    </submittedName>
</protein>
<accession>A0ABU6TPW0</accession>
<evidence type="ECO:0000313" key="2">
    <source>
        <dbReference type="Proteomes" id="UP001341840"/>
    </source>
</evidence>
<dbReference type="Proteomes" id="UP001341840">
    <property type="component" value="Unassembled WGS sequence"/>
</dbReference>
<evidence type="ECO:0000313" key="1">
    <source>
        <dbReference type="EMBL" id="MED6150849.1"/>
    </source>
</evidence>
<comment type="caution">
    <text evidence="1">The sequence shown here is derived from an EMBL/GenBank/DDBJ whole genome shotgun (WGS) entry which is preliminary data.</text>
</comment>
<reference evidence="1 2" key="1">
    <citation type="journal article" date="2023" name="Plants (Basel)">
        <title>Bridging the Gap: Combining Genomics and Transcriptomics Approaches to Understand Stylosanthes scabra, an Orphan Legume from the Brazilian Caatinga.</title>
        <authorList>
            <person name="Ferreira-Neto J.R.C."/>
            <person name="da Silva M.D."/>
            <person name="Binneck E."/>
            <person name="de Melo N.F."/>
            <person name="da Silva R.H."/>
            <person name="de Melo A.L.T.M."/>
            <person name="Pandolfi V."/>
            <person name="Bustamante F.O."/>
            <person name="Brasileiro-Vidal A.C."/>
            <person name="Benko-Iseppon A.M."/>
        </authorList>
    </citation>
    <scope>NUCLEOTIDE SEQUENCE [LARGE SCALE GENOMIC DNA]</scope>
    <source>
        <tissue evidence="1">Leaves</tissue>
    </source>
</reference>
<keyword evidence="2" id="KW-1185">Reference proteome</keyword>
<sequence length="111" mass="12444">MITPCCGDLRDLKGNHYHRIVEITDNAGKCLLSEYTVDEPSCSTPRKRPFNLHSVSSIEELRTPSFEELLKSFWDTKSPKQHANGDARYNNGSYEAAQSVSDSRVPLIASN</sequence>
<dbReference type="EMBL" id="JASCZI010091627">
    <property type="protein sequence ID" value="MED6150849.1"/>
    <property type="molecule type" value="Genomic_DNA"/>
</dbReference>
<proteinExistence type="predicted"/>
<gene>
    <name evidence="1" type="primary">KIN5D_2</name>
    <name evidence="1" type="ORF">PIB30_116574</name>
</gene>
<organism evidence="1 2">
    <name type="scientific">Stylosanthes scabra</name>
    <dbReference type="NCBI Taxonomy" id="79078"/>
    <lineage>
        <taxon>Eukaryota</taxon>
        <taxon>Viridiplantae</taxon>
        <taxon>Streptophyta</taxon>
        <taxon>Embryophyta</taxon>
        <taxon>Tracheophyta</taxon>
        <taxon>Spermatophyta</taxon>
        <taxon>Magnoliopsida</taxon>
        <taxon>eudicotyledons</taxon>
        <taxon>Gunneridae</taxon>
        <taxon>Pentapetalae</taxon>
        <taxon>rosids</taxon>
        <taxon>fabids</taxon>
        <taxon>Fabales</taxon>
        <taxon>Fabaceae</taxon>
        <taxon>Papilionoideae</taxon>
        <taxon>50 kb inversion clade</taxon>
        <taxon>dalbergioids sensu lato</taxon>
        <taxon>Dalbergieae</taxon>
        <taxon>Pterocarpus clade</taxon>
        <taxon>Stylosanthes</taxon>
    </lineage>
</organism>